<gene>
    <name evidence="1" type="ORF">Goshw_007044</name>
</gene>
<dbReference type="AlphaFoldDB" id="A0A7J9MAL7"/>
<proteinExistence type="predicted"/>
<evidence type="ECO:0000313" key="2">
    <source>
        <dbReference type="Proteomes" id="UP000593576"/>
    </source>
</evidence>
<dbReference type="OrthoDB" id="990541at2759"/>
<dbReference type="EMBL" id="JABFAF010000010">
    <property type="protein sequence ID" value="MBA0867988.1"/>
    <property type="molecule type" value="Genomic_DNA"/>
</dbReference>
<dbReference type="Proteomes" id="UP000593576">
    <property type="component" value="Unassembled WGS sequence"/>
</dbReference>
<reference evidence="1 2" key="1">
    <citation type="journal article" date="2019" name="Genome Biol. Evol.">
        <title>Insights into the evolution of the New World diploid cottons (Gossypium, subgenus Houzingenia) based on genome sequencing.</title>
        <authorList>
            <person name="Grover C.E."/>
            <person name="Arick M.A. 2nd"/>
            <person name="Thrash A."/>
            <person name="Conover J.L."/>
            <person name="Sanders W.S."/>
            <person name="Peterson D.G."/>
            <person name="Frelichowski J.E."/>
            <person name="Scheffler J.A."/>
            <person name="Scheffler B.E."/>
            <person name="Wendel J.F."/>
        </authorList>
    </citation>
    <scope>NUCLEOTIDE SEQUENCE [LARGE SCALE GENOMIC DNA]</scope>
    <source>
        <strain evidence="1">1</strain>
        <tissue evidence="1">Leaf</tissue>
    </source>
</reference>
<sequence length="71" mass="8473">MRNIESENLQEILKELIVPGSKWTVSKHGIHTCRREYLTPLAKVWFYFIRFNLMPISHGTAISLEQWSYYT</sequence>
<organism evidence="1 2">
    <name type="scientific">Gossypium schwendimanii</name>
    <name type="common">Cotton</name>
    <dbReference type="NCBI Taxonomy" id="34291"/>
    <lineage>
        <taxon>Eukaryota</taxon>
        <taxon>Viridiplantae</taxon>
        <taxon>Streptophyta</taxon>
        <taxon>Embryophyta</taxon>
        <taxon>Tracheophyta</taxon>
        <taxon>Spermatophyta</taxon>
        <taxon>Magnoliopsida</taxon>
        <taxon>eudicotyledons</taxon>
        <taxon>Gunneridae</taxon>
        <taxon>Pentapetalae</taxon>
        <taxon>rosids</taxon>
        <taxon>malvids</taxon>
        <taxon>Malvales</taxon>
        <taxon>Malvaceae</taxon>
        <taxon>Malvoideae</taxon>
        <taxon>Gossypium</taxon>
    </lineage>
</organism>
<comment type="caution">
    <text evidence="1">The sequence shown here is derived from an EMBL/GenBank/DDBJ whole genome shotgun (WGS) entry which is preliminary data.</text>
</comment>
<evidence type="ECO:0000313" key="1">
    <source>
        <dbReference type="EMBL" id="MBA0867988.1"/>
    </source>
</evidence>
<accession>A0A7J9MAL7</accession>
<name>A0A7J9MAL7_GOSSC</name>
<keyword evidence="2" id="KW-1185">Reference proteome</keyword>
<protein>
    <submittedName>
        <fullName evidence="1">Uncharacterized protein</fullName>
    </submittedName>
</protein>